<dbReference type="InterPro" id="IPR016163">
    <property type="entry name" value="Ald_DH_C"/>
</dbReference>
<dbReference type="FunFam" id="3.40.309.10:FF:000003">
    <property type="entry name" value="Aldehyde dehydrogenase"/>
    <property type="match status" value="1"/>
</dbReference>
<keyword evidence="3" id="KW-0520">NAD</keyword>
<organism evidence="9 10">
    <name type="scientific">Clostridium paraputrificum</name>
    <dbReference type="NCBI Taxonomy" id="29363"/>
    <lineage>
        <taxon>Bacteria</taxon>
        <taxon>Bacillati</taxon>
        <taxon>Bacillota</taxon>
        <taxon>Clostridia</taxon>
        <taxon>Eubacteriales</taxon>
        <taxon>Clostridiaceae</taxon>
        <taxon>Clostridium</taxon>
    </lineage>
</organism>
<dbReference type="Gene3D" id="3.40.605.10">
    <property type="entry name" value="Aldehyde Dehydrogenase, Chain A, domain 1"/>
    <property type="match status" value="1"/>
</dbReference>
<dbReference type="PROSITE" id="PS00687">
    <property type="entry name" value="ALDEHYDE_DEHYDR_GLU"/>
    <property type="match status" value="1"/>
</dbReference>
<dbReference type="CDD" id="cd07136">
    <property type="entry name" value="ALDH_YwdH-P39616"/>
    <property type="match status" value="1"/>
</dbReference>
<dbReference type="PANTHER" id="PTHR43570:SF16">
    <property type="entry name" value="ALDEHYDE DEHYDROGENASE TYPE III, ISOFORM Q"/>
    <property type="match status" value="1"/>
</dbReference>
<protein>
    <recommendedName>
        <fullName evidence="4">Aldehyde dehydrogenase</fullName>
    </recommendedName>
</protein>
<evidence type="ECO:0000313" key="10">
    <source>
        <dbReference type="Proteomes" id="UP000092714"/>
    </source>
</evidence>
<dbReference type="OrthoDB" id="9762913at2"/>
<dbReference type="AlphaFoldDB" id="A0A1B8RS84"/>
<dbReference type="FunFam" id="3.40.605.10:FF:000004">
    <property type="entry name" value="Aldehyde dehydrogenase"/>
    <property type="match status" value="1"/>
</dbReference>
<feature type="active site" evidence="5">
    <location>
        <position position="246"/>
    </location>
</feature>
<feature type="domain" description="Aldehyde dehydrogenase" evidence="8">
    <location>
        <begin position="23"/>
        <end position="430"/>
    </location>
</feature>
<dbReference type="GO" id="GO:0006081">
    <property type="term" value="P:aldehyde metabolic process"/>
    <property type="evidence" value="ECO:0007669"/>
    <property type="project" value="InterPro"/>
</dbReference>
<dbReference type="PANTHER" id="PTHR43570">
    <property type="entry name" value="ALDEHYDE DEHYDROGENASE"/>
    <property type="match status" value="1"/>
</dbReference>
<evidence type="ECO:0000256" key="5">
    <source>
        <dbReference type="PIRSR" id="PIRSR036492-1"/>
    </source>
</evidence>
<name>A0A1B8RS84_9CLOT</name>
<dbReference type="eggNOG" id="COG1012">
    <property type="taxonomic scope" value="Bacteria"/>
</dbReference>
<dbReference type="PIRSF" id="PIRSF036492">
    <property type="entry name" value="ALDH"/>
    <property type="match status" value="1"/>
</dbReference>
<dbReference type="InterPro" id="IPR029510">
    <property type="entry name" value="Ald_DH_CS_GLU"/>
</dbReference>
<dbReference type="PROSITE" id="PS00070">
    <property type="entry name" value="ALDEHYDE_DEHYDR_CYS"/>
    <property type="match status" value="1"/>
</dbReference>
<evidence type="ECO:0000256" key="2">
    <source>
        <dbReference type="ARBA" id="ARBA00023002"/>
    </source>
</evidence>
<feature type="active site" evidence="5 6">
    <location>
        <position position="212"/>
    </location>
</feature>
<dbReference type="InterPro" id="IPR016162">
    <property type="entry name" value="Ald_DH_N"/>
</dbReference>
<gene>
    <name evidence="9" type="ORF">CP373A1_04650</name>
</gene>
<proteinExistence type="inferred from homology"/>
<dbReference type="GO" id="GO:0005737">
    <property type="term" value="C:cytoplasm"/>
    <property type="evidence" value="ECO:0007669"/>
    <property type="project" value="TreeGrafter"/>
</dbReference>
<keyword evidence="10" id="KW-1185">Reference proteome</keyword>
<dbReference type="InterPro" id="IPR015590">
    <property type="entry name" value="Aldehyde_DH_dom"/>
</dbReference>
<sequence length="458" mass="52170">MNNIKDIILKQKNYYLSGKTKDINFRIDNLKKLKRLIKENEEIILDALKKDLGKSNFEGYITEIGMVYEEINIMIKSIKKWSKRERVKSSINYYPSKCYVYKEPYGVALIIGPFNYPFQLILSPLIGAIGAGNCAVIKPSEYSVNTSMLIEKIINNNFKNEYIKVVNPMGGKEVVSELLEQPVDYIFFTGSVRVGKIVMEKASKSLIPVTLELGGKSPCIVDKDANIKMSAKRIAWGKFLNAGQTCVAPDYLCVHEDIKAEFLEELVKEIEKQLGKEQKESPDYPRIISEREVRRLSEYLNEGELFYGGEVSIEEKYISPTILVNIKEKSKILEEEIFGPIFPVYEFNKLEEVMYKVNNGDKPLALYYFSEDKNKIEYVLNNTSSGGVTINDTVIHVASTYLPFGGVGNSGIGSYHGKASFDTFSHRKSVLKRGTFMELPFRFAPYNDKLKLIKKILK</sequence>
<dbReference type="Proteomes" id="UP000092714">
    <property type="component" value="Unassembled WGS sequence"/>
</dbReference>
<evidence type="ECO:0000256" key="1">
    <source>
        <dbReference type="ARBA" id="ARBA00009986"/>
    </source>
</evidence>
<reference evidence="9 10" key="1">
    <citation type="submission" date="2016-06" db="EMBL/GenBank/DDBJ databases">
        <authorList>
            <person name="Kjaerup R.B."/>
            <person name="Dalgaard T.S."/>
            <person name="Juul-Madsen H.R."/>
        </authorList>
    </citation>
    <scope>NUCLEOTIDE SEQUENCE [LARGE SCALE GENOMIC DNA]</scope>
    <source>
        <strain evidence="9 10">373-A1</strain>
    </source>
</reference>
<dbReference type="InterPro" id="IPR012394">
    <property type="entry name" value="Aldehyde_DH_NAD(P)"/>
</dbReference>
<dbReference type="RefSeq" id="WP_065254415.1">
    <property type="nucleotide sequence ID" value="NZ_JAQLCW010000009.1"/>
</dbReference>
<evidence type="ECO:0000259" key="8">
    <source>
        <dbReference type="Pfam" id="PF00171"/>
    </source>
</evidence>
<evidence type="ECO:0000256" key="4">
    <source>
        <dbReference type="PIRNR" id="PIRNR036492"/>
    </source>
</evidence>
<evidence type="ECO:0000256" key="7">
    <source>
        <dbReference type="RuleBase" id="RU003345"/>
    </source>
</evidence>
<dbReference type="GO" id="GO:0004029">
    <property type="term" value="F:aldehyde dehydrogenase (NAD+) activity"/>
    <property type="evidence" value="ECO:0007669"/>
    <property type="project" value="TreeGrafter"/>
</dbReference>
<keyword evidence="2 4" id="KW-0560">Oxidoreductase</keyword>
<comment type="caution">
    <text evidence="9">The sequence shown here is derived from an EMBL/GenBank/DDBJ whole genome shotgun (WGS) entry which is preliminary data.</text>
</comment>
<dbReference type="InterPro" id="IPR016161">
    <property type="entry name" value="Ald_DH/histidinol_DH"/>
</dbReference>
<dbReference type="EMBL" id="MAPZ01000011">
    <property type="protein sequence ID" value="OBY11685.1"/>
    <property type="molecule type" value="Genomic_DNA"/>
</dbReference>
<dbReference type="InterPro" id="IPR016160">
    <property type="entry name" value="Ald_DH_CS_CYS"/>
</dbReference>
<evidence type="ECO:0000256" key="6">
    <source>
        <dbReference type="PROSITE-ProRule" id="PRU10007"/>
    </source>
</evidence>
<dbReference type="Pfam" id="PF00171">
    <property type="entry name" value="Aldedh"/>
    <property type="match status" value="1"/>
</dbReference>
<dbReference type="SUPFAM" id="SSF53720">
    <property type="entry name" value="ALDH-like"/>
    <property type="match status" value="1"/>
</dbReference>
<evidence type="ECO:0000256" key="3">
    <source>
        <dbReference type="ARBA" id="ARBA00023027"/>
    </source>
</evidence>
<dbReference type="Gene3D" id="3.40.309.10">
    <property type="entry name" value="Aldehyde Dehydrogenase, Chain A, domain 2"/>
    <property type="match status" value="1"/>
</dbReference>
<evidence type="ECO:0000313" key="9">
    <source>
        <dbReference type="EMBL" id="OBY11685.1"/>
    </source>
</evidence>
<accession>A0A1B8RS84</accession>
<comment type="similarity">
    <text evidence="1 4 7">Belongs to the aldehyde dehydrogenase family.</text>
</comment>